<dbReference type="EMBL" id="JBBKZV010000027">
    <property type="protein sequence ID" value="MEJ8825923.1"/>
    <property type="molecule type" value="Genomic_DNA"/>
</dbReference>
<evidence type="ECO:0000256" key="3">
    <source>
        <dbReference type="ARBA" id="ARBA00023125"/>
    </source>
</evidence>
<evidence type="ECO:0000256" key="4">
    <source>
        <dbReference type="ARBA" id="ARBA00023163"/>
    </source>
</evidence>
<dbReference type="PANTHER" id="PTHR30126:SF77">
    <property type="entry name" value="TRANSCRIPTIONAL REGULATORY PROTEIN"/>
    <property type="match status" value="1"/>
</dbReference>
<name>A0ABU8W7G3_9BURK</name>
<comment type="caution">
    <text evidence="6">The sequence shown here is derived from an EMBL/GenBank/DDBJ whole genome shotgun (WGS) entry which is preliminary data.</text>
</comment>
<dbReference type="SUPFAM" id="SSF53850">
    <property type="entry name" value="Periplasmic binding protein-like II"/>
    <property type="match status" value="1"/>
</dbReference>
<dbReference type="SUPFAM" id="SSF46785">
    <property type="entry name" value="Winged helix' DNA-binding domain"/>
    <property type="match status" value="1"/>
</dbReference>
<reference evidence="6 7" key="1">
    <citation type="submission" date="2024-03" db="EMBL/GenBank/DDBJ databases">
        <title>Novel species of the genus Variovorax.</title>
        <authorList>
            <person name="Liu Q."/>
            <person name="Xin Y.-H."/>
        </authorList>
    </citation>
    <scope>NUCLEOTIDE SEQUENCE [LARGE SCALE GENOMIC DNA]</scope>
    <source>
        <strain evidence="6 7">KACC 18501</strain>
    </source>
</reference>
<dbReference type="Gene3D" id="3.40.190.10">
    <property type="entry name" value="Periplasmic binding protein-like II"/>
    <property type="match status" value="2"/>
</dbReference>
<evidence type="ECO:0000313" key="6">
    <source>
        <dbReference type="EMBL" id="MEJ8825923.1"/>
    </source>
</evidence>
<protein>
    <submittedName>
        <fullName evidence="6">LysR family transcriptional regulator</fullName>
    </submittedName>
</protein>
<evidence type="ECO:0000313" key="7">
    <source>
        <dbReference type="Proteomes" id="UP001363010"/>
    </source>
</evidence>
<sequence>MFTIKQLETFYWVGRLGTIAKAADKLHVTQSAVTKRLQELEGIVAAPLFERKARKNLLTPAAKNLLVESEPLFEMLERLQKMKASTDQPARELHIGLGELTALTWFPAFIKRMKDTYPNVTIQPEIDLSSLLLRKVKEGHLDFAILPDIPDTDDLARVPVGTVPFGWFAAPGKFASREVHSLPELALHPVIEQSEHSIISRLCARLWESAGVRPERLNGGNNIVALAGLVSAGVGISCLPVPLFEASLASGDLELLKTQPEAPTVDYACYFLKYPHSALGYNVAEIAKRTCTFQLVSDASRDLGKAHRKTSPRADAPLNPL</sequence>
<keyword evidence="4" id="KW-0804">Transcription</keyword>
<feature type="domain" description="HTH lysR-type" evidence="5">
    <location>
        <begin position="2"/>
        <end position="59"/>
    </location>
</feature>
<dbReference type="RefSeq" id="WP_340366956.1">
    <property type="nucleotide sequence ID" value="NZ_JBBKZV010000027.1"/>
</dbReference>
<dbReference type="InterPro" id="IPR036388">
    <property type="entry name" value="WH-like_DNA-bd_sf"/>
</dbReference>
<dbReference type="Pfam" id="PF03466">
    <property type="entry name" value="LysR_substrate"/>
    <property type="match status" value="1"/>
</dbReference>
<dbReference type="InterPro" id="IPR036390">
    <property type="entry name" value="WH_DNA-bd_sf"/>
</dbReference>
<gene>
    <name evidence="6" type="ORF">WKW80_28490</name>
</gene>
<evidence type="ECO:0000259" key="5">
    <source>
        <dbReference type="PROSITE" id="PS50931"/>
    </source>
</evidence>
<dbReference type="Gene3D" id="1.10.10.10">
    <property type="entry name" value="Winged helix-like DNA-binding domain superfamily/Winged helix DNA-binding domain"/>
    <property type="match status" value="1"/>
</dbReference>
<evidence type="ECO:0000256" key="2">
    <source>
        <dbReference type="ARBA" id="ARBA00023015"/>
    </source>
</evidence>
<dbReference type="CDD" id="cd05466">
    <property type="entry name" value="PBP2_LTTR_substrate"/>
    <property type="match status" value="1"/>
</dbReference>
<organism evidence="6 7">
    <name type="scientific">Variovorax humicola</name>
    <dbReference type="NCBI Taxonomy" id="1769758"/>
    <lineage>
        <taxon>Bacteria</taxon>
        <taxon>Pseudomonadati</taxon>
        <taxon>Pseudomonadota</taxon>
        <taxon>Betaproteobacteria</taxon>
        <taxon>Burkholderiales</taxon>
        <taxon>Comamonadaceae</taxon>
        <taxon>Variovorax</taxon>
    </lineage>
</organism>
<keyword evidence="3" id="KW-0238">DNA-binding</keyword>
<dbReference type="InterPro" id="IPR005119">
    <property type="entry name" value="LysR_subst-bd"/>
</dbReference>
<dbReference type="PRINTS" id="PR00039">
    <property type="entry name" value="HTHLYSR"/>
</dbReference>
<accession>A0ABU8W7G3</accession>
<comment type="similarity">
    <text evidence="1">Belongs to the LysR transcriptional regulatory family.</text>
</comment>
<keyword evidence="7" id="KW-1185">Reference proteome</keyword>
<dbReference type="PROSITE" id="PS50931">
    <property type="entry name" value="HTH_LYSR"/>
    <property type="match status" value="1"/>
</dbReference>
<evidence type="ECO:0000256" key="1">
    <source>
        <dbReference type="ARBA" id="ARBA00009437"/>
    </source>
</evidence>
<keyword evidence="2" id="KW-0805">Transcription regulation</keyword>
<dbReference type="Pfam" id="PF00126">
    <property type="entry name" value="HTH_1"/>
    <property type="match status" value="1"/>
</dbReference>
<dbReference type="Proteomes" id="UP001363010">
    <property type="component" value="Unassembled WGS sequence"/>
</dbReference>
<dbReference type="InterPro" id="IPR000847">
    <property type="entry name" value="LysR_HTH_N"/>
</dbReference>
<dbReference type="PANTHER" id="PTHR30126">
    <property type="entry name" value="HTH-TYPE TRANSCRIPTIONAL REGULATOR"/>
    <property type="match status" value="1"/>
</dbReference>
<proteinExistence type="inferred from homology"/>